<organism evidence="2 3">
    <name type="scientific">Bradyrhizobium niftali</name>
    <dbReference type="NCBI Taxonomy" id="2560055"/>
    <lineage>
        <taxon>Bacteria</taxon>
        <taxon>Pseudomonadati</taxon>
        <taxon>Pseudomonadota</taxon>
        <taxon>Alphaproteobacteria</taxon>
        <taxon>Hyphomicrobiales</taxon>
        <taxon>Nitrobacteraceae</taxon>
        <taxon>Bradyrhizobium</taxon>
    </lineage>
</organism>
<protein>
    <submittedName>
        <fullName evidence="2">Uncharacterized protein</fullName>
    </submittedName>
</protein>
<dbReference type="Proteomes" id="UP000297966">
    <property type="component" value="Unassembled WGS sequence"/>
</dbReference>
<proteinExistence type="predicted"/>
<evidence type="ECO:0000256" key="1">
    <source>
        <dbReference type="SAM" id="MobiDB-lite"/>
    </source>
</evidence>
<accession>A0A4Y9LTL7</accession>
<keyword evidence="3" id="KW-1185">Reference proteome</keyword>
<evidence type="ECO:0000313" key="3">
    <source>
        <dbReference type="Proteomes" id="UP000297966"/>
    </source>
</evidence>
<comment type="caution">
    <text evidence="2">The sequence shown here is derived from an EMBL/GenBank/DDBJ whole genome shotgun (WGS) entry which is preliminary data.</text>
</comment>
<dbReference type="AlphaFoldDB" id="A0A4Y9LTL7"/>
<sequence length="124" mass="13218">MRAQRLVRRSFSEGGSNPESFRGGILDCFAALAMTEYEVWAGSPDNTVIPRLVRTCALGRGIQYAAAPRPNHNCLGILDRPVKAGDDSECVVADMPSRPRGGFRPSFASSLHPPSQEGAGKAGC</sequence>
<gene>
    <name evidence="2" type="ORF">E4K65_23535</name>
</gene>
<reference evidence="2 3" key="1">
    <citation type="submission" date="2019-03" db="EMBL/GenBank/DDBJ databases">
        <title>Bradyrhizobium diversity isolated from nodules of Chamaecrista fasciculata.</title>
        <authorList>
            <person name="Klepa M.S."/>
            <person name="Urquiaga M.O."/>
            <person name="Hungria M."/>
            <person name="Delamuta J.R."/>
        </authorList>
    </citation>
    <scope>NUCLEOTIDE SEQUENCE [LARGE SCALE GENOMIC DNA]</scope>
    <source>
        <strain evidence="2 3">CNPSo 3448</strain>
    </source>
</reference>
<feature type="region of interest" description="Disordered" evidence="1">
    <location>
        <begin position="97"/>
        <end position="124"/>
    </location>
</feature>
<evidence type="ECO:0000313" key="2">
    <source>
        <dbReference type="EMBL" id="TFV45583.1"/>
    </source>
</evidence>
<dbReference type="OrthoDB" id="8256599at2"/>
<name>A0A4Y9LTL7_9BRAD</name>
<dbReference type="EMBL" id="SPQT01000014">
    <property type="protein sequence ID" value="TFV45583.1"/>
    <property type="molecule type" value="Genomic_DNA"/>
</dbReference>